<dbReference type="SUPFAM" id="SSF53335">
    <property type="entry name" value="S-adenosyl-L-methionine-dependent methyltransferases"/>
    <property type="match status" value="1"/>
</dbReference>
<dbReference type="NCBIfam" id="TIGR01444">
    <property type="entry name" value="fkbM_fam"/>
    <property type="match status" value="1"/>
</dbReference>
<reference evidence="2 3" key="1">
    <citation type="submission" date="2014-07" db="EMBL/GenBank/DDBJ databases">
        <title>Expanding our view of genomic diversity in Candidatus Accumulibacter clades.</title>
        <authorList>
            <person name="Skennerton C.T."/>
            <person name="Barr J.J."/>
            <person name="Slater F.R."/>
            <person name="Bond P.L."/>
            <person name="Tyson G.W."/>
        </authorList>
    </citation>
    <scope>NUCLEOTIDE SEQUENCE [LARGE SCALE GENOMIC DNA]</scope>
    <source>
        <strain evidence="3">SK-01</strain>
    </source>
</reference>
<dbReference type="InterPro" id="IPR006342">
    <property type="entry name" value="FkbM_mtfrase"/>
</dbReference>
<evidence type="ECO:0000313" key="2">
    <source>
        <dbReference type="EMBL" id="KFB69896.1"/>
    </source>
</evidence>
<dbReference type="Pfam" id="PF05050">
    <property type="entry name" value="Methyltransf_21"/>
    <property type="match status" value="1"/>
</dbReference>
<dbReference type="EMBL" id="JDSS02000006">
    <property type="protein sequence ID" value="KFB69896.1"/>
    <property type="molecule type" value="Genomic_DNA"/>
</dbReference>
<keyword evidence="2" id="KW-0489">Methyltransferase</keyword>
<dbReference type="AlphaFoldDB" id="A0A084Y5A2"/>
<dbReference type="RefSeq" id="WP_273702837.1">
    <property type="nucleotide sequence ID" value="NZ_JDSS02000006.1"/>
</dbReference>
<dbReference type="Gene3D" id="3.40.50.150">
    <property type="entry name" value="Vaccinia Virus protein VP39"/>
    <property type="match status" value="1"/>
</dbReference>
<evidence type="ECO:0000313" key="3">
    <source>
        <dbReference type="Proteomes" id="UP000019812"/>
    </source>
</evidence>
<accession>A0A084Y5A2</accession>
<evidence type="ECO:0000259" key="1">
    <source>
        <dbReference type="Pfam" id="PF05050"/>
    </source>
</evidence>
<gene>
    <name evidence="2" type="ORF">CAPSK01_000292</name>
</gene>
<dbReference type="PANTHER" id="PTHR34203">
    <property type="entry name" value="METHYLTRANSFERASE, FKBM FAMILY PROTEIN"/>
    <property type="match status" value="1"/>
</dbReference>
<dbReference type="GO" id="GO:0032259">
    <property type="term" value="P:methylation"/>
    <property type="evidence" value="ECO:0007669"/>
    <property type="project" value="UniProtKB-KW"/>
</dbReference>
<dbReference type="GO" id="GO:0008168">
    <property type="term" value="F:methyltransferase activity"/>
    <property type="evidence" value="ECO:0007669"/>
    <property type="project" value="UniProtKB-KW"/>
</dbReference>
<protein>
    <submittedName>
        <fullName evidence="2">Methyltransferase, FkbM family</fullName>
    </submittedName>
</protein>
<name>A0A084Y5A2_9PROT</name>
<comment type="caution">
    <text evidence="2">The sequence shown here is derived from an EMBL/GenBank/DDBJ whole genome shotgun (WGS) entry which is preliminary data.</text>
</comment>
<dbReference type="Proteomes" id="UP000019812">
    <property type="component" value="Unassembled WGS sequence"/>
</dbReference>
<sequence length="364" mass="39779">MSIISTGYGDFRIIDADSVISRSLSLYGEWAQNEIDILVNFIQTGFVVVDAGAFIGTHARAFSAIVGKSGRVIAFEPRQDIAEVLNQNARLAPVNNITVIRGALGAAESRLTVPILDLESSHNFGASTLAALDDDGDDSKEIVSVRPLDDYLLERLDFLKIDVEGMELAVLEGARQTIRRCQPVIFAESNSLAASAPIFEWCAQEKYRVFGVLSSAYNQGNFAGNQVNIFGSSMEAGLLLIPMTSYTSFENVLAKNNLPPLETVDDLALLLLHKPQYLLDVLAHCSAGVRLSLTYPSPLGALLAQNTEYANILERLKATERAKEIAERMAYERQAELAAIRGSIFWRVGEKLRLVPENKAKADG</sequence>
<dbReference type="STRING" id="1457154.CAPSK01_000292"/>
<dbReference type="InterPro" id="IPR029063">
    <property type="entry name" value="SAM-dependent_MTases_sf"/>
</dbReference>
<keyword evidence="2" id="KW-0808">Transferase</keyword>
<feature type="domain" description="Methyltransferase FkbM" evidence="1">
    <location>
        <begin position="50"/>
        <end position="197"/>
    </location>
</feature>
<organism evidence="2 3">
    <name type="scientific">Candidatus Accumulibacter vicinus</name>
    <dbReference type="NCBI Taxonomy" id="2954382"/>
    <lineage>
        <taxon>Bacteria</taxon>
        <taxon>Pseudomonadati</taxon>
        <taxon>Pseudomonadota</taxon>
        <taxon>Betaproteobacteria</taxon>
        <taxon>Candidatus Accumulibacter</taxon>
    </lineage>
</organism>
<dbReference type="PANTHER" id="PTHR34203:SF15">
    <property type="entry name" value="SLL1173 PROTEIN"/>
    <property type="match status" value="1"/>
</dbReference>
<dbReference type="InterPro" id="IPR052514">
    <property type="entry name" value="SAM-dependent_MTase"/>
</dbReference>
<proteinExistence type="predicted"/>